<dbReference type="EMBL" id="AJLR01000146">
    <property type="protein sequence ID" value="EKN63445.1"/>
    <property type="molecule type" value="Genomic_DNA"/>
</dbReference>
<dbReference type="RefSeq" id="WP_004432024.1">
    <property type="nucleotide sequence ID" value="NZ_AJLR01000146.1"/>
</dbReference>
<keyword evidence="2" id="KW-0238">DNA-binding</keyword>
<dbReference type="InterPro" id="IPR008920">
    <property type="entry name" value="TF_FadR/GntR_C"/>
</dbReference>
<evidence type="ECO:0000313" key="5">
    <source>
        <dbReference type="EMBL" id="EKN63445.1"/>
    </source>
</evidence>
<dbReference type="PANTHER" id="PTHR43537:SF5">
    <property type="entry name" value="UXU OPERON TRANSCRIPTIONAL REGULATOR"/>
    <property type="match status" value="1"/>
</dbReference>
<dbReference type="CDD" id="cd07377">
    <property type="entry name" value="WHTH_GntR"/>
    <property type="match status" value="1"/>
</dbReference>
<dbReference type="GO" id="GO:0003700">
    <property type="term" value="F:DNA-binding transcription factor activity"/>
    <property type="evidence" value="ECO:0007669"/>
    <property type="project" value="InterPro"/>
</dbReference>
<evidence type="ECO:0000313" key="6">
    <source>
        <dbReference type="Proteomes" id="UP000006315"/>
    </source>
</evidence>
<dbReference type="InterPro" id="IPR036390">
    <property type="entry name" value="WH_DNA-bd_sf"/>
</dbReference>
<dbReference type="Pfam" id="PF07729">
    <property type="entry name" value="FCD"/>
    <property type="match status" value="1"/>
</dbReference>
<dbReference type="SUPFAM" id="SSF46785">
    <property type="entry name" value="Winged helix' DNA-binding domain"/>
    <property type="match status" value="1"/>
</dbReference>
<dbReference type="AlphaFoldDB" id="K6BWX5"/>
<evidence type="ECO:0000256" key="1">
    <source>
        <dbReference type="ARBA" id="ARBA00023015"/>
    </source>
</evidence>
<keyword evidence="6" id="KW-1185">Reference proteome</keyword>
<keyword evidence="3" id="KW-0804">Transcription</keyword>
<dbReference type="PATRIC" id="fig|1131731.3.peg.3520"/>
<sequence length="235" mass="26643">MEIVSIQHNRLAFKVSQQIIELIKTGEYKPGERLPSERELAEKMGVSRGPLREALSALQSANIITTKTGAGTFVNEVIPTKKNAFKALASTLSDQSPIDILEVREPIEVKAVALAAENRTEQDIKNMLKALEKQKLLLSLGKDPKDADMEFHLAIAKATNNTVLEKTMELIFSLMDQDFWEAMMENLSDKIYKDEKAIKEYIWIHEEILSAIVNRNKEKAQLLMKLHLNDQIEKL</sequence>
<dbReference type="Gene3D" id="1.10.10.10">
    <property type="entry name" value="Winged helix-like DNA-binding domain superfamily/Winged helix DNA-binding domain"/>
    <property type="match status" value="1"/>
</dbReference>
<dbReference type="PANTHER" id="PTHR43537">
    <property type="entry name" value="TRANSCRIPTIONAL REGULATOR, GNTR FAMILY"/>
    <property type="match status" value="1"/>
</dbReference>
<dbReference type="SUPFAM" id="SSF48008">
    <property type="entry name" value="GntR ligand-binding domain-like"/>
    <property type="match status" value="1"/>
</dbReference>
<evidence type="ECO:0000259" key="4">
    <source>
        <dbReference type="PROSITE" id="PS50949"/>
    </source>
</evidence>
<dbReference type="PROSITE" id="PS50949">
    <property type="entry name" value="HTH_GNTR"/>
    <property type="match status" value="1"/>
</dbReference>
<gene>
    <name evidence="5" type="ORF">BAZO_17274</name>
</gene>
<dbReference type="PRINTS" id="PR00035">
    <property type="entry name" value="HTHGNTR"/>
</dbReference>
<keyword evidence="1" id="KW-0805">Transcription regulation</keyword>
<evidence type="ECO:0000256" key="3">
    <source>
        <dbReference type="ARBA" id="ARBA00023163"/>
    </source>
</evidence>
<proteinExistence type="predicted"/>
<dbReference type="InterPro" id="IPR011711">
    <property type="entry name" value="GntR_C"/>
</dbReference>
<protein>
    <submittedName>
        <fullName evidence="5">GntR family transcriptional regulator</fullName>
    </submittedName>
</protein>
<dbReference type="InterPro" id="IPR036388">
    <property type="entry name" value="WH-like_DNA-bd_sf"/>
</dbReference>
<dbReference type="Pfam" id="PF00392">
    <property type="entry name" value="GntR"/>
    <property type="match status" value="1"/>
</dbReference>
<reference evidence="5 6" key="1">
    <citation type="journal article" date="2012" name="Front. Microbiol.">
        <title>Redundancy and modularity in membrane-associated dissimilatory nitrate reduction in Bacillus.</title>
        <authorList>
            <person name="Heylen K."/>
            <person name="Keltjens J."/>
        </authorList>
    </citation>
    <scope>NUCLEOTIDE SEQUENCE [LARGE SCALE GENOMIC DNA]</scope>
    <source>
        <strain evidence="5 6">LMG 9581</strain>
    </source>
</reference>
<comment type="caution">
    <text evidence="5">The sequence shown here is derived from an EMBL/GenBank/DDBJ whole genome shotgun (WGS) entry which is preliminary data.</text>
</comment>
<dbReference type="SMART" id="SM00345">
    <property type="entry name" value="HTH_GNTR"/>
    <property type="match status" value="1"/>
</dbReference>
<evidence type="ECO:0000256" key="2">
    <source>
        <dbReference type="ARBA" id="ARBA00023125"/>
    </source>
</evidence>
<dbReference type="InterPro" id="IPR000524">
    <property type="entry name" value="Tscrpt_reg_HTH_GntR"/>
</dbReference>
<dbReference type="SMART" id="SM00895">
    <property type="entry name" value="FCD"/>
    <property type="match status" value="1"/>
</dbReference>
<accession>K6BWX5</accession>
<feature type="domain" description="HTH gntR-type" evidence="4">
    <location>
        <begin position="9"/>
        <end position="77"/>
    </location>
</feature>
<dbReference type="GO" id="GO:0003677">
    <property type="term" value="F:DNA binding"/>
    <property type="evidence" value="ECO:0007669"/>
    <property type="project" value="UniProtKB-KW"/>
</dbReference>
<dbReference type="STRING" id="1131731.BAZO_17274"/>
<name>K6BWX5_SCHAZ</name>
<dbReference type="Gene3D" id="1.20.120.530">
    <property type="entry name" value="GntR ligand-binding domain-like"/>
    <property type="match status" value="1"/>
</dbReference>
<organism evidence="5 6">
    <name type="scientific">Schinkia azotoformans LMG 9581</name>
    <dbReference type="NCBI Taxonomy" id="1131731"/>
    <lineage>
        <taxon>Bacteria</taxon>
        <taxon>Bacillati</taxon>
        <taxon>Bacillota</taxon>
        <taxon>Bacilli</taxon>
        <taxon>Bacillales</taxon>
        <taxon>Bacillaceae</taxon>
        <taxon>Calidifontibacillus/Schinkia group</taxon>
        <taxon>Schinkia</taxon>
    </lineage>
</organism>
<dbReference type="Proteomes" id="UP000006315">
    <property type="component" value="Unassembled WGS sequence"/>
</dbReference>